<gene>
    <name evidence="1" type="ORF">S03H2_19423</name>
</gene>
<feature type="non-terminal residue" evidence="1">
    <location>
        <position position="1"/>
    </location>
</feature>
<dbReference type="EMBL" id="BARU01010145">
    <property type="protein sequence ID" value="GAH45397.1"/>
    <property type="molecule type" value="Genomic_DNA"/>
</dbReference>
<accession>X1FKA6</accession>
<organism evidence="1">
    <name type="scientific">marine sediment metagenome</name>
    <dbReference type="NCBI Taxonomy" id="412755"/>
    <lineage>
        <taxon>unclassified sequences</taxon>
        <taxon>metagenomes</taxon>
        <taxon>ecological metagenomes</taxon>
    </lineage>
</organism>
<name>X1FKA6_9ZZZZ</name>
<evidence type="ECO:0000313" key="1">
    <source>
        <dbReference type="EMBL" id="GAH45397.1"/>
    </source>
</evidence>
<proteinExistence type="predicted"/>
<sequence length="309" mass="34404">RPLRGKDPDDSHGLNNIRGNGVWVFSPELSGRDARSLAYDESGVGWVATPPHVRPSAPGKAGRVDFKVWAANVVTSCRIEGRVSSDEGDELRILVSRDCGMNWREVWKKEEPGAAEFRVRLRSEVAGHTEYLVRFAMKARSARSRVGLEELSIRTVTQLNRRALPFFRLGSNRVRIKLGLQAESMVLWPAIHGGKYGETVSASSGLYSADKIAFYKAALGAAERDKPCFAQWTIRAPRRIVEATYGARVCNCSGRSRVTLLNSWDGKSFAPFFEKRDGSSPFDLMVVKGLKPPRSTKEAHLRCEFFSNS</sequence>
<reference evidence="1" key="1">
    <citation type="journal article" date="2014" name="Front. Microbiol.">
        <title>High frequency of phylogenetically diverse reductive dehalogenase-homologous genes in deep subseafloor sedimentary metagenomes.</title>
        <authorList>
            <person name="Kawai M."/>
            <person name="Futagami T."/>
            <person name="Toyoda A."/>
            <person name="Takaki Y."/>
            <person name="Nishi S."/>
            <person name="Hori S."/>
            <person name="Arai W."/>
            <person name="Tsubouchi T."/>
            <person name="Morono Y."/>
            <person name="Uchiyama I."/>
            <person name="Ito T."/>
            <person name="Fujiyama A."/>
            <person name="Inagaki F."/>
            <person name="Takami H."/>
        </authorList>
    </citation>
    <scope>NUCLEOTIDE SEQUENCE</scope>
    <source>
        <strain evidence="1">Expedition CK06-06</strain>
    </source>
</reference>
<dbReference type="AlphaFoldDB" id="X1FKA6"/>
<feature type="non-terminal residue" evidence="1">
    <location>
        <position position="309"/>
    </location>
</feature>
<comment type="caution">
    <text evidence="1">The sequence shown here is derived from an EMBL/GenBank/DDBJ whole genome shotgun (WGS) entry which is preliminary data.</text>
</comment>
<protein>
    <submittedName>
        <fullName evidence="1">Uncharacterized protein</fullName>
    </submittedName>
</protein>